<accession>A0A8H5HQ62</accession>
<keyword evidence="4" id="KW-0067">ATP-binding</keyword>
<feature type="compositionally biased region" description="Polar residues" evidence="5">
    <location>
        <begin position="10"/>
        <end position="21"/>
    </location>
</feature>
<dbReference type="GO" id="GO:0005524">
    <property type="term" value="F:ATP binding"/>
    <property type="evidence" value="ECO:0007669"/>
    <property type="project" value="UniProtKB-KW"/>
</dbReference>
<dbReference type="GO" id="GO:0005737">
    <property type="term" value="C:cytoplasm"/>
    <property type="evidence" value="ECO:0007669"/>
    <property type="project" value="TreeGrafter"/>
</dbReference>
<organism evidence="7 8">
    <name type="scientific">Collybiopsis confluens</name>
    <dbReference type="NCBI Taxonomy" id="2823264"/>
    <lineage>
        <taxon>Eukaryota</taxon>
        <taxon>Fungi</taxon>
        <taxon>Dikarya</taxon>
        <taxon>Basidiomycota</taxon>
        <taxon>Agaricomycotina</taxon>
        <taxon>Agaricomycetes</taxon>
        <taxon>Agaricomycetidae</taxon>
        <taxon>Agaricales</taxon>
        <taxon>Marasmiineae</taxon>
        <taxon>Omphalotaceae</taxon>
        <taxon>Collybiopsis</taxon>
    </lineage>
</organism>
<dbReference type="InterPro" id="IPR050339">
    <property type="entry name" value="CC_SR_Kinase"/>
</dbReference>
<dbReference type="Proteomes" id="UP000518752">
    <property type="component" value="Unassembled WGS sequence"/>
</dbReference>
<dbReference type="PROSITE" id="PS50011">
    <property type="entry name" value="PROTEIN_KINASE_DOM"/>
    <property type="match status" value="1"/>
</dbReference>
<evidence type="ECO:0000313" key="7">
    <source>
        <dbReference type="EMBL" id="KAF5387415.1"/>
    </source>
</evidence>
<evidence type="ECO:0000313" key="8">
    <source>
        <dbReference type="Proteomes" id="UP000518752"/>
    </source>
</evidence>
<keyword evidence="1" id="KW-0808">Transferase</keyword>
<dbReference type="Pfam" id="PF00069">
    <property type="entry name" value="Pkinase"/>
    <property type="match status" value="1"/>
</dbReference>
<dbReference type="SUPFAM" id="SSF56112">
    <property type="entry name" value="Protein kinase-like (PK-like)"/>
    <property type="match status" value="1"/>
</dbReference>
<keyword evidence="3" id="KW-0418">Kinase</keyword>
<dbReference type="OrthoDB" id="341578at2759"/>
<keyword evidence="2" id="KW-0547">Nucleotide-binding</keyword>
<protein>
    <recommendedName>
        <fullName evidence="6">Protein kinase domain-containing protein</fullName>
    </recommendedName>
</protein>
<dbReference type="PANTHER" id="PTHR11042">
    <property type="entry name" value="EUKARYOTIC TRANSLATION INITIATION FACTOR 2-ALPHA KINASE EIF2-ALPHA KINASE -RELATED"/>
    <property type="match status" value="1"/>
</dbReference>
<evidence type="ECO:0000256" key="3">
    <source>
        <dbReference type="ARBA" id="ARBA00022777"/>
    </source>
</evidence>
<name>A0A8H5HQ62_9AGAR</name>
<dbReference type="EMBL" id="JAACJN010000032">
    <property type="protein sequence ID" value="KAF5387415.1"/>
    <property type="molecule type" value="Genomic_DNA"/>
</dbReference>
<evidence type="ECO:0000256" key="1">
    <source>
        <dbReference type="ARBA" id="ARBA00022679"/>
    </source>
</evidence>
<evidence type="ECO:0000256" key="2">
    <source>
        <dbReference type="ARBA" id="ARBA00022741"/>
    </source>
</evidence>
<dbReference type="InterPro" id="IPR011009">
    <property type="entry name" value="Kinase-like_dom_sf"/>
</dbReference>
<evidence type="ECO:0000256" key="5">
    <source>
        <dbReference type="SAM" id="MobiDB-lite"/>
    </source>
</evidence>
<feature type="region of interest" description="Disordered" evidence="5">
    <location>
        <begin position="1"/>
        <end position="38"/>
    </location>
</feature>
<keyword evidence="8" id="KW-1185">Reference proteome</keyword>
<sequence>MDDLAENAMDSANSQSLSVPHTASDIKTPMPAQAGCGSSPEMDYFRPMGLRTYKSVEGGLGRGKGAFGSVVKARNRIDNRIYAVKKVRLRTTQSDKIFCEVNALSRLSHRFIICYYTTWVETSSISRRTPRSADGFIFSLDDSDDHLICG</sequence>
<dbReference type="GO" id="GO:0005634">
    <property type="term" value="C:nucleus"/>
    <property type="evidence" value="ECO:0007669"/>
    <property type="project" value="TreeGrafter"/>
</dbReference>
<dbReference type="AlphaFoldDB" id="A0A8H5HQ62"/>
<feature type="domain" description="Protein kinase" evidence="6">
    <location>
        <begin position="56"/>
        <end position="150"/>
    </location>
</feature>
<dbReference type="GO" id="GO:0004672">
    <property type="term" value="F:protein kinase activity"/>
    <property type="evidence" value="ECO:0007669"/>
    <property type="project" value="InterPro"/>
</dbReference>
<gene>
    <name evidence="7" type="ORF">D9757_007773</name>
</gene>
<evidence type="ECO:0000256" key="4">
    <source>
        <dbReference type="ARBA" id="ARBA00022840"/>
    </source>
</evidence>
<comment type="caution">
    <text evidence="7">The sequence shown here is derived from an EMBL/GenBank/DDBJ whole genome shotgun (WGS) entry which is preliminary data.</text>
</comment>
<dbReference type="InterPro" id="IPR000719">
    <property type="entry name" value="Prot_kinase_dom"/>
</dbReference>
<reference evidence="7 8" key="1">
    <citation type="journal article" date="2020" name="ISME J.">
        <title>Uncovering the hidden diversity of litter-decomposition mechanisms in mushroom-forming fungi.</title>
        <authorList>
            <person name="Floudas D."/>
            <person name="Bentzer J."/>
            <person name="Ahren D."/>
            <person name="Johansson T."/>
            <person name="Persson P."/>
            <person name="Tunlid A."/>
        </authorList>
    </citation>
    <scope>NUCLEOTIDE SEQUENCE [LARGE SCALE GENOMIC DNA]</scope>
    <source>
        <strain evidence="7 8">CBS 406.79</strain>
    </source>
</reference>
<dbReference type="Gene3D" id="3.30.200.20">
    <property type="entry name" value="Phosphorylase Kinase, domain 1"/>
    <property type="match status" value="1"/>
</dbReference>
<proteinExistence type="predicted"/>
<evidence type="ECO:0000259" key="6">
    <source>
        <dbReference type="PROSITE" id="PS50011"/>
    </source>
</evidence>